<feature type="transmembrane region" description="Helical" evidence="6">
    <location>
        <begin position="343"/>
        <end position="364"/>
    </location>
</feature>
<protein>
    <recommendedName>
        <fullName evidence="7">Major facilitator superfamily (MFS) profile domain-containing protein</fullName>
    </recommendedName>
</protein>
<feature type="transmembrane region" description="Helical" evidence="6">
    <location>
        <begin position="309"/>
        <end position="331"/>
    </location>
</feature>
<dbReference type="GO" id="GO:0005886">
    <property type="term" value="C:plasma membrane"/>
    <property type="evidence" value="ECO:0007669"/>
    <property type="project" value="UniProtKB-SubCell"/>
</dbReference>
<evidence type="ECO:0000256" key="6">
    <source>
        <dbReference type="SAM" id="Phobius"/>
    </source>
</evidence>
<feature type="transmembrane region" description="Helical" evidence="6">
    <location>
        <begin position="71"/>
        <end position="94"/>
    </location>
</feature>
<feature type="transmembrane region" description="Helical" evidence="6">
    <location>
        <begin position="100"/>
        <end position="124"/>
    </location>
</feature>
<feature type="transmembrane region" description="Helical" evidence="6">
    <location>
        <begin position="163"/>
        <end position="184"/>
    </location>
</feature>
<feature type="transmembrane region" description="Helical" evidence="6">
    <location>
        <begin position="246"/>
        <end position="271"/>
    </location>
</feature>
<dbReference type="PANTHER" id="PTHR12778">
    <property type="entry name" value="SOLUTE CARRIER FAMILY 33 ACETYL-COA TRANSPORTER -RELATED"/>
    <property type="match status" value="1"/>
</dbReference>
<keyword evidence="3 6" id="KW-0812">Transmembrane</keyword>
<feature type="transmembrane region" description="Helical" evidence="6">
    <location>
        <begin position="278"/>
        <end position="297"/>
    </location>
</feature>
<dbReference type="InterPro" id="IPR036259">
    <property type="entry name" value="MFS_trans_sf"/>
</dbReference>
<organism evidence="8 9">
    <name type="scientific">Calothrix parasitica NIES-267</name>
    <dbReference type="NCBI Taxonomy" id="1973488"/>
    <lineage>
        <taxon>Bacteria</taxon>
        <taxon>Bacillati</taxon>
        <taxon>Cyanobacteriota</taxon>
        <taxon>Cyanophyceae</taxon>
        <taxon>Nostocales</taxon>
        <taxon>Calotrichaceae</taxon>
        <taxon>Calothrix</taxon>
    </lineage>
</organism>
<keyword evidence="2" id="KW-0813">Transport</keyword>
<dbReference type="InterPro" id="IPR020846">
    <property type="entry name" value="MFS_dom"/>
</dbReference>
<name>A0A1Z4LXA6_9CYAN</name>
<keyword evidence="9" id="KW-1185">Reference proteome</keyword>
<comment type="subcellular location">
    <subcellularLocation>
        <location evidence="1">Cell membrane</location>
        <topology evidence="1">Multi-pass membrane protein</topology>
    </subcellularLocation>
</comment>
<feature type="transmembrane region" description="Helical" evidence="6">
    <location>
        <begin position="370"/>
        <end position="392"/>
    </location>
</feature>
<evidence type="ECO:0000259" key="7">
    <source>
        <dbReference type="PROSITE" id="PS50850"/>
    </source>
</evidence>
<accession>A0A1Z4LXA6</accession>
<dbReference type="EMBL" id="AP018227">
    <property type="protein sequence ID" value="BAY85862.1"/>
    <property type="molecule type" value="Genomic_DNA"/>
</dbReference>
<reference evidence="8 9" key="1">
    <citation type="submission" date="2017-06" db="EMBL/GenBank/DDBJ databases">
        <title>Genome sequencing of cyanobaciteial culture collection at National Institute for Environmental Studies (NIES).</title>
        <authorList>
            <person name="Hirose Y."/>
            <person name="Shimura Y."/>
            <person name="Fujisawa T."/>
            <person name="Nakamura Y."/>
            <person name="Kawachi M."/>
        </authorList>
    </citation>
    <scope>NUCLEOTIDE SEQUENCE [LARGE SCALE GENOMIC DNA]</scope>
    <source>
        <strain evidence="8 9">NIES-267</strain>
    </source>
</reference>
<proteinExistence type="predicted"/>
<keyword evidence="4 6" id="KW-1133">Transmembrane helix</keyword>
<dbReference type="PROSITE" id="PS50850">
    <property type="entry name" value="MFS"/>
    <property type="match status" value="1"/>
</dbReference>
<dbReference type="InterPro" id="IPR004752">
    <property type="entry name" value="AmpG_permease/AT-1"/>
</dbReference>
<gene>
    <name evidence="8" type="ORF">NIES267_53680</name>
</gene>
<dbReference type="CDD" id="cd17485">
    <property type="entry name" value="MFS_MFSD3"/>
    <property type="match status" value="1"/>
</dbReference>
<evidence type="ECO:0000256" key="1">
    <source>
        <dbReference type="ARBA" id="ARBA00004651"/>
    </source>
</evidence>
<sequence length="400" mass="43553">MLSKLILLAALYTAQFIPTTFFIQTVPVFMRQQNMSLDAIGFLSFLILPSALKFLWSPFIDRYSLPKLGHYRGWIIFFQLLLAIVTFGCAFIDIENNFSTLVIFMFLAFLLSSSQDIATDALAVNLLEPNERGIGNAIQSGGNIFGAIIGGGGVLILLDRVGWKYSLMIMSVTMLLTLIPVLLYPEAVKNKPKKSNFFKSYFHPFITFLSRPKALPWLLVLVLYMGGEMMSGTMLRPLFVDRGLSLSEIGVMLGIVSYSARIVSALTAGVLITKLGRINSLILFGLAASMATLLYIIPANGVSNLPILYAVTIIANALQGMAYTALLSAMMDKCDRNTAATDYTLQVSVVSIGGVAASMLSGKIASSTGYAGMFIISAAVSLLSVLVIFKFFRKVAIESR</sequence>
<feature type="transmembrane region" description="Helical" evidence="6">
    <location>
        <begin position="136"/>
        <end position="157"/>
    </location>
</feature>
<dbReference type="AlphaFoldDB" id="A0A1Z4LXA6"/>
<evidence type="ECO:0000256" key="2">
    <source>
        <dbReference type="ARBA" id="ARBA00022448"/>
    </source>
</evidence>
<dbReference type="Gene3D" id="1.20.1250.20">
    <property type="entry name" value="MFS general substrate transporter like domains"/>
    <property type="match status" value="2"/>
</dbReference>
<evidence type="ECO:0000313" key="9">
    <source>
        <dbReference type="Proteomes" id="UP000218418"/>
    </source>
</evidence>
<dbReference type="SUPFAM" id="SSF103473">
    <property type="entry name" value="MFS general substrate transporter"/>
    <property type="match status" value="1"/>
</dbReference>
<dbReference type="GO" id="GO:0022857">
    <property type="term" value="F:transmembrane transporter activity"/>
    <property type="evidence" value="ECO:0007669"/>
    <property type="project" value="InterPro"/>
</dbReference>
<dbReference type="PANTHER" id="PTHR12778:SF10">
    <property type="entry name" value="MAJOR FACILITATOR SUPERFAMILY DOMAIN-CONTAINING PROTEIN 3"/>
    <property type="match status" value="1"/>
</dbReference>
<feature type="transmembrane region" description="Helical" evidence="6">
    <location>
        <begin position="40"/>
        <end position="59"/>
    </location>
</feature>
<evidence type="ECO:0000256" key="3">
    <source>
        <dbReference type="ARBA" id="ARBA00022692"/>
    </source>
</evidence>
<dbReference type="Proteomes" id="UP000218418">
    <property type="component" value="Chromosome"/>
</dbReference>
<evidence type="ECO:0000313" key="8">
    <source>
        <dbReference type="EMBL" id="BAY85862.1"/>
    </source>
</evidence>
<evidence type="ECO:0000256" key="4">
    <source>
        <dbReference type="ARBA" id="ARBA00022989"/>
    </source>
</evidence>
<evidence type="ECO:0000256" key="5">
    <source>
        <dbReference type="ARBA" id="ARBA00023136"/>
    </source>
</evidence>
<keyword evidence="5 6" id="KW-0472">Membrane</keyword>
<feature type="domain" description="Major facilitator superfamily (MFS) profile" evidence="7">
    <location>
        <begin position="1"/>
        <end position="396"/>
    </location>
</feature>
<dbReference type="OrthoDB" id="9787815at2"/>
<dbReference type="InterPro" id="IPR011701">
    <property type="entry name" value="MFS"/>
</dbReference>
<dbReference type="Pfam" id="PF07690">
    <property type="entry name" value="MFS_1"/>
    <property type="match status" value="1"/>
</dbReference>